<reference evidence="2 3" key="1">
    <citation type="submission" date="2008-07" db="EMBL/GenBank/DDBJ databases">
        <authorList>
            <person name="El-Sayed N."/>
            <person name="Caler E."/>
            <person name="Inman J."/>
            <person name="Amedeo P."/>
            <person name="Hass B."/>
            <person name="Wortman J."/>
        </authorList>
    </citation>
    <scope>NUCLEOTIDE SEQUENCE [LARGE SCALE GENOMIC DNA]</scope>
    <source>
        <strain evidence="3">ATCC 50983 / TXsc</strain>
    </source>
</reference>
<protein>
    <submittedName>
        <fullName evidence="2">Uncharacterized protein</fullName>
    </submittedName>
</protein>
<evidence type="ECO:0000313" key="3">
    <source>
        <dbReference type="Proteomes" id="UP000007800"/>
    </source>
</evidence>
<sequence>MFNSVIVLAGYLLISTFTVTSADHADDVVKTLNKRFNDGHPTDDLSEAGVLMHQYDNLGAADYNELWRPYTAQECSNVTAHANCQYSDRISCLLINNEVRSP</sequence>
<feature type="signal peptide" evidence="1">
    <location>
        <begin position="1"/>
        <end position="22"/>
    </location>
</feature>
<dbReference type="RefSeq" id="XP_002788428.1">
    <property type="nucleotide sequence ID" value="XM_002788382.1"/>
</dbReference>
<keyword evidence="3" id="KW-1185">Reference proteome</keyword>
<dbReference type="InParanoid" id="C5K5L8"/>
<evidence type="ECO:0000313" key="2">
    <source>
        <dbReference type="EMBL" id="EER20224.1"/>
    </source>
</evidence>
<dbReference type="EMBL" id="GG670681">
    <property type="protein sequence ID" value="EER20224.1"/>
    <property type="molecule type" value="Genomic_DNA"/>
</dbReference>
<gene>
    <name evidence="2" type="ORF">Pmar_PMAR002490</name>
</gene>
<organism evidence="3">
    <name type="scientific">Perkinsus marinus (strain ATCC 50983 / TXsc)</name>
    <dbReference type="NCBI Taxonomy" id="423536"/>
    <lineage>
        <taxon>Eukaryota</taxon>
        <taxon>Sar</taxon>
        <taxon>Alveolata</taxon>
        <taxon>Perkinsozoa</taxon>
        <taxon>Perkinsea</taxon>
        <taxon>Perkinsida</taxon>
        <taxon>Perkinsidae</taxon>
        <taxon>Perkinsus</taxon>
    </lineage>
</organism>
<dbReference type="GeneID" id="9053757"/>
<proteinExistence type="predicted"/>
<dbReference type="AlphaFoldDB" id="C5K5L8"/>
<feature type="chain" id="PRO_5002954150" evidence="1">
    <location>
        <begin position="23"/>
        <end position="102"/>
    </location>
</feature>
<dbReference type="Proteomes" id="UP000007800">
    <property type="component" value="Unassembled WGS sequence"/>
</dbReference>
<accession>C5K5L8</accession>
<keyword evidence="1" id="KW-0732">Signal</keyword>
<feature type="non-terminal residue" evidence="2">
    <location>
        <position position="102"/>
    </location>
</feature>
<evidence type="ECO:0000256" key="1">
    <source>
        <dbReference type="SAM" id="SignalP"/>
    </source>
</evidence>
<name>C5K5L8_PERM5</name>
<dbReference type="OrthoDB" id="438007at2759"/>